<comment type="caution">
    <text evidence="12">The sequence shown here is derived from an EMBL/GenBank/DDBJ whole genome shotgun (WGS) entry which is preliminary data.</text>
</comment>
<evidence type="ECO:0000256" key="4">
    <source>
        <dbReference type="ARBA" id="ARBA00022723"/>
    </source>
</evidence>
<feature type="binding site" evidence="8">
    <location>
        <position position="424"/>
    </location>
    <ligand>
        <name>Mn(2+)</name>
        <dbReference type="ChEBI" id="CHEBI:29035"/>
        <label>1</label>
    </ligand>
</feature>
<sequence length="530" mass="59531">MITKRPVLLTILDGWGIAEPSEGNAVWNGHMSFVEEMKKQYPWVKAHASGEWVGLPEGQMGNSEVGHIHLGAGRINMESLAKLNYEVKTNQIANNQEIIDTFEQVKTKNSALHLMGLFSNGGVHSHMDHMIAIYKAAINYGITNIKFDLITDGRDTAPKLADQFVKQLLEIIKQNNNIGQISSISGRYYAMDRDKRFERSAQAYNAIVTRKDVDSFTDPISYIQEQYKNNKDDEMIVPAFNSSAVDANLKQDDVMIMTNFRPDRAIQISSIMTNKNYIAWNDESFKDICFIGNDIRFVSMMKYSDSVTSHHIAYPPKPLENTLGQWVSKLGLKQLRIAETEKIAHVTFFFDGGNDYFKNGLAKPEEVSLKNASIDLITSPKVATYDLKPEMAAVEITDKLLEEIQKDEFDLIVLNFANCDMVGHTGNNQATRVACKVLDDQLKRIHDEFVLKHNGIMVITADHGNAEVMIDENGGVNKKHTTSPVPIIITDKNIKLKQTDAAIAKVSPTILDIMNLELPSEMTLESMIEK</sequence>
<proteinExistence type="inferred from homology"/>
<gene>
    <name evidence="8" type="primary">gpmI</name>
    <name evidence="12" type="ORF">J2Z63_000119</name>
</gene>
<dbReference type="SUPFAM" id="SSF64158">
    <property type="entry name" value="2,3-Bisphosphoglycerate-independent phosphoglycerate mutase, substrate-binding domain"/>
    <property type="match status" value="1"/>
</dbReference>
<comment type="cofactor">
    <cofactor evidence="8">
        <name>Mn(2+)</name>
        <dbReference type="ChEBI" id="CHEBI:29035"/>
    </cofactor>
    <text evidence="8">Binds 2 manganese ions per subunit.</text>
</comment>
<feature type="binding site" evidence="8">
    <location>
        <position position="187"/>
    </location>
    <ligand>
        <name>substrate</name>
    </ligand>
</feature>
<dbReference type="InterPro" id="IPR036646">
    <property type="entry name" value="PGAM_B_sf"/>
</dbReference>
<dbReference type="InterPro" id="IPR006124">
    <property type="entry name" value="Metalloenzyme"/>
</dbReference>
<dbReference type="EMBL" id="JAUSWP010000001">
    <property type="protein sequence ID" value="MDQ0567498.1"/>
    <property type="molecule type" value="Genomic_DNA"/>
</dbReference>
<evidence type="ECO:0000256" key="5">
    <source>
        <dbReference type="ARBA" id="ARBA00023152"/>
    </source>
</evidence>
<keyword evidence="4 8" id="KW-0479">Metal-binding</keyword>
<dbReference type="HAMAP" id="MF_01038">
    <property type="entry name" value="GpmI"/>
    <property type="match status" value="1"/>
</dbReference>
<feature type="binding site" evidence="8">
    <location>
        <position position="342"/>
    </location>
    <ligand>
        <name>substrate</name>
    </ligand>
</feature>
<feature type="binding site" evidence="8">
    <location>
        <position position="463"/>
    </location>
    <ligand>
        <name>Mn(2+)</name>
        <dbReference type="ChEBI" id="CHEBI:29035"/>
        <label>2</label>
    </ligand>
</feature>
<keyword evidence="5 8" id="KW-0324">Glycolysis</keyword>
<dbReference type="CDD" id="cd16010">
    <property type="entry name" value="iPGM"/>
    <property type="match status" value="1"/>
</dbReference>
<dbReference type="NCBIfam" id="TIGR01307">
    <property type="entry name" value="pgm_bpd_ind"/>
    <property type="match status" value="1"/>
</dbReference>
<feature type="binding site" evidence="8">
    <location>
        <position position="462"/>
    </location>
    <ligand>
        <name>Mn(2+)</name>
        <dbReference type="ChEBI" id="CHEBI:29035"/>
        <label>2</label>
    </ligand>
</feature>
<feature type="binding site" evidence="8">
    <location>
        <begin position="154"/>
        <end position="155"/>
    </location>
    <ligand>
        <name>substrate</name>
    </ligand>
</feature>
<dbReference type="SUPFAM" id="SSF53649">
    <property type="entry name" value="Alkaline phosphatase-like"/>
    <property type="match status" value="1"/>
</dbReference>
<feature type="domain" description="Metalloenzyme" evidence="10">
    <location>
        <begin position="6"/>
        <end position="517"/>
    </location>
</feature>
<feature type="binding site" evidence="8">
    <location>
        <position position="124"/>
    </location>
    <ligand>
        <name>substrate</name>
    </ligand>
</feature>
<reference evidence="12" key="1">
    <citation type="submission" date="2023-07" db="EMBL/GenBank/DDBJ databases">
        <title>Genomic Encyclopedia of Type Strains, Phase IV (KMG-IV): sequencing the most valuable type-strain genomes for metagenomic binning, comparative biology and taxonomic classification.</title>
        <authorList>
            <person name="Goeker M."/>
        </authorList>
    </citation>
    <scope>NUCLEOTIDE SEQUENCE [LARGE SCALE GENOMIC DNA]</scope>
    <source>
        <strain evidence="12">DSM 22019</strain>
    </source>
</reference>
<dbReference type="PANTHER" id="PTHR31637">
    <property type="entry name" value="2,3-BISPHOSPHOGLYCERATE-INDEPENDENT PHOSPHOGLYCERATE MUTASE"/>
    <property type="match status" value="1"/>
</dbReference>
<dbReference type="GO" id="GO:0004619">
    <property type="term" value="F:phosphoglycerate mutase activity"/>
    <property type="evidence" value="ECO:0007669"/>
    <property type="project" value="UniProtKB-EC"/>
</dbReference>
<dbReference type="PIRSF" id="PIRSF001492">
    <property type="entry name" value="IPGAM"/>
    <property type="match status" value="1"/>
</dbReference>
<comment type="subunit">
    <text evidence="8">Monomer.</text>
</comment>
<dbReference type="Pfam" id="PF06415">
    <property type="entry name" value="iPGM_N"/>
    <property type="match status" value="1"/>
</dbReference>
<evidence type="ECO:0000313" key="13">
    <source>
        <dbReference type="Proteomes" id="UP001236620"/>
    </source>
</evidence>
<comment type="pathway">
    <text evidence="2 8">Carbohydrate degradation; glycolysis; pyruvate from D-glyceraldehyde 3-phosphate: step 3/5.</text>
</comment>
<keyword evidence="13" id="KW-1185">Reference proteome</keyword>
<keyword evidence="7 8" id="KW-0413">Isomerase</keyword>
<comment type="similarity">
    <text evidence="3 8">Belongs to the BPG-independent phosphoglycerate mutase family.</text>
</comment>
<evidence type="ECO:0000256" key="3">
    <source>
        <dbReference type="ARBA" id="ARBA00008819"/>
    </source>
</evidence>
<feature type="binding site" evidence="8">
    <location>
        <begin position="261"/>
        <end position="264"/>
    </location>
    <ligand>
        <name>substrate</name>
    </ligand>
</feature>
<dbReference type="Gene3D" id="3.40.1450.10">
    <property type="entry name" value="BPG-independent phosphoglycerate mutase, domain B"/>
    <property type="match status" value="1"/>
</dbReference>
<feature type="binding site" evidence="8">
    <location>
        <position position="420"/>
    </location>
    <ligand>
        <name>Mn(2+)</name>
        <dbReference type="ChEBI" id="CHEBI:29035"/>
        <label>1</label>
    </ligand>
</feature>
<name>A0ABU0NDG9_9MOLU</name>
<feature type="domain" description="BPG-independent PGAM N-terminal" evidence="11">
    <location>
        <begin position="84"/>
        <end position="304"/>
    </location>
</feature>
<feature type="binding site" evidence="8">
    <location>
        <position position="13"/>
    </location>
    <ligand>
        <name>Mn(2+)</name>
        <dbReference type="ChEBI" id="CHEBI:29035"/>
        <label>2</label>
    </ligand>
</feature>
<evidence type="ECO:0000256" key="9">
    <source>
        <dbReference type="NCBIfam" id="TIGR01307"/>
    </source>
</evidence>
<feature type="binding site" evidence="8">
    <location>
        <position position="193"/>
    </location>
    <ligand>
        <name>substrate</name>
    </ligand>
</feature>
<feature type="binding site" evidence="8">
    <location>
        <position position="480"/>
    </location>
    <ligand>
        <name>Mn(2+)</name>
        <dbReference type="ChEBI" id="CHEBI:29035"/>
        <label>1</label>
    </ligand>
</feature>
<feature type="binding site" evidence="8">
    <location>
        <position position="63"/>
    </location>
    <ligand>
        <name>Mn(2+)</name>
        <dbReference type="ChEBI" id="CHEBI:29035"/>
        <label>2</label>
    </ligand>
</feature>
<dbReference type="InterPro" id="IPR011258">
    <property type="entry name" value="BPG-indep_PGM_N"/>
</dbReference>
<feature type="active site" description="Phosphoserine intermediate" evidence="8">
    <location>
        <position position="63"/>
    </location>
</feature>
<evidence type="ECO:0000256" key="2">
    <source>
        <dbReference type="ARBA" id="ARBA00004798"/>
    </source>
</evidence>
<dbReference type="InterPro" id="IPR005995">
    <property type="entry name" value="Pgm_bpd_ind"/>
</dbReference>
<evidence type="ECO:0000256" key="1">
    <source>
        <dbReference type="ARBA" id="ARBA00000370"/>
    </source>
</evidence>
<evidence type="ECO:0000256" key="6">
    <source>
        <dbReference type="ARBA" id="ARBA00023211"/>
    </source>
</evidence>
<keyword evidence="6 8" id="KW-0464">Manganese</keyword>
<dbReference type="RefSeq" id="WP_307444010.1">
    <property type="nucleotide sequence ID" value="NZ_JAUSWP010000001.1"/>
</dbReference>
<dbReference type="PANTHER" id="PTHR31637:SF0">
    <property type="entry name" value="2,3-BISPHOSPHOGLYCERATE-INDEPENDENT PHOSPHOGLYCERATE MUTASE"/>
    <property type="match status" value="1"/>
</dbReference>
<comment type="function">
    <text evidence="8">Catalyzes the interconversion of 2-phosphoglycerate and 3-phosphoglycerate.</text>
</comment>
<dbReference type="InterPro" id="IPR017850">
    <property type="entry name" value="Alkaline_phosphatase_core_sf"/>
</dbReference>
<dbReference type="EC" id="5.4.2.12" evidence="8 9"/>
<dbReference type="Gene3D" id="3.40.720.10">
    <property type="entry name" value="Alkaline Phosphatase, subunit A"/>
    <property type="match status" value="1"/>
</dbReference>
<evidence type="ECO:0000256" key="8">
    <source>
        <dbReference type="HAMAP-Rule" id="MF_01038"/>
    </source>
</evidence>
<dbReference type="Pfam" id="PF01676">
    <property type="entry name" value="Metalloenzyme"/>
    <property type="match status" value="1"/>
</dbReference>
<comment type="catalytic activity">
    <reaction evidence="1 8">
        <text>(2R)-2-phosphoglycerate = (2R)-3-phosphoglycerate</text>
        <dbReference type="Rhea" id="RHEA:15901"/>
        <dbReference type="ChEBI" id="CHEBI:58272"/>
        <dbReference type="ChEBI" id="CHEBI:58289"/>
        <dbReference type="EC" id="5.4.2.12"/>
    </reaction>
</comment>
<accession>A0ABU0NDG9</accession>
<evidence type="ECO:0000259" key="10">
    <source>
        <dbReference type="Pfam" id="PF01676"/>
    </source>
</evidence>
<evidence type="ECO:0000259" key="11">
    <source>
        <dbReference type="Pfam" id="PF06415"/>
    </source>
</evidence>
<evidence type="ECO:0000256" key="7">
    <source>
        <dbReference type="ARBA" id="ARBA00023235"/>
    </source>
</evidence>
<evidence type="ECO:0000313" key="12">
    <source>
        <dbReference type="EMBL" id="MDQ0567498.1"/>
    </source>
</evidence>
<dbReference type="Proteomes" id="UP001236620">
    <property type="component" value="Unassembled WGS sequence"/>
</dbReference>
<protein>
    <recommendedName>
        <fullName evidence="8 9">2,3-bisphosphoglycerate-independent phosphoglycerate mutase</fullName>
        <shortName evidence="8">BPG-independent PGAM</shortName>
        <shortName evidence="8">Phosphoglyceromutase</shortName>
        <shortName evidence="8">iPGM</shortName>
        <ecNumber evidence="8 9">5.4.2.12</ecNumber>
    </recommendedName>
</protein>
<organism evidence="12 13">
    <name type="scientific">Mycoplasma yeatsii</name>
    <dbReference type="NCBI Taxonomy" id="51365"/>
    <lineage>
        <taxon>Bacteria</taxon>
        <taxon>Bacillati</taxon>
        <taxon>Mycoplasmatota</taxon>
        <taxon>Mollicutes</taxon>
        <taxon>Mycoplasmataceae</taxon>
        <taxon>Mycoplasma</taxon>
    </lineage>
</organism>